<organism evidence="1 2">
    <name type="scientific">Pluteus cervinus</name>
    <dbReference type="NCBI Taxonomy" id="181527"/>
    <lineage>
        <taxon>Eukaryota</taxon>
        <taxon>Fungi</taxon>
        <taxon>Dikarya</taxon>
        <taxon>Basidiomycota</taxon>
        <taxon>Agaricomycotina</taxon>
        <taxon>Agaricomycetes</taxon>
        <taxon>Agaricomycetidae</taxon>
        <taxon>Agaricales</taxon>
        <taxon>Pluteineae</taxon>
        <taxon>Pluteaceae</taxon>
        <taxon>Pluteus</taxon>
    </lineage>
</organism>
<protein>
    <submittedName>
        <fullName evidence="1">Uncharacterized protein</fullName>
    </submittedName>
</protein>
<gene>
    <name evidence="1" type="ORF">BDN72DRAFT_905292</name>
</gene>
<name>A0ACD3A2I7_9AGAR</name>
<accession>A0ACD3A2I7</accession>
<dbReference type="EMBL" id="ML208837">
    <property type="protein sequence ID" value="TFK60068.1"/>
    <property type="molecule type" value="Genomic_DNA"/>
</dbReference>
<keyword evidence="2" id="KW-1185">Reference proteome</keyword>
<sequence length="628" mass="68335">MLTLRHTLYTAFGRYIPTAAQSPPLPPLNPPHDHEACRHSLIFVIVTVNPGLQLAIFVPSSAVFPNAYGPIVNLVLQIQCQDFVQHLPLNLNLPLQRFWTSSRAGSHEHDGLYCGHRQRRTTLPPHTSVVRRCLSRHHSILHVAITSLYPTSAVAVPPSIPLSPASSVFSVPPPQSSFSRSASTSSSCLKACRQRCCLGLARVADSMRRAHRTSETNGGCYSADSDSDGGGARPRCSTHHHHTYQDENRAEGDDLVFGYVEHDKEEDKTVTTRSRRVALSRIVSPSNANMVNNTPPPPVPPLPYIPHSGQPTGPYPRSPPPVFSVPPPQSSCSTSASTYSSSQGPHATSTTQLRPTLSHTSFLSNPPPSLPIHKERERRLRKKSRPPPQQLALAQNTYEMGNISRIGYDLPEENEGQELVMRPTSPGTPVTPSPKLPPETASSMHSTPASHTSNLPSMTSPPPSTGKSALLTEVESRFAEQQDMDLTPRPQSSWSSIPNSSSIHNTPSHSHSSHGRDSRAGAHSPTPPPLNPSWFFRATSGSSSLAQRNGSMSDISMSGSVPAHERSGGKSRERERTEKMLDRERERDLMYTPSPEGSLSSRRGGGPETPNKLSKRKSLGFAQLRGGL</sequence>
<dbReference type="Proteomes" id="UP000308600">
    <property type="component" value="Unassembled WGS sequence"/>
</dbReference>
<evidence type="ECO:0000313" key="1">
    <source>
        <dbReference type="EMBL" id="TFK60068.1"/>
    </source>
</evidence>
<evidence type="ECO:0000313" key="2">
    <source>
        <dbReference type="Proteomes" id="UP000308600"/>
    </source>
</evidence>
<proteinExistence type="predicted"/>
<reference evidence="1 2" key="1">
    <citation type="journal article" date="2019" name="Nat. Ecol. Evol.">
        <title>Megaphylogeny resolves global patterns of mushroom evolution.</title>
        <authorList>
            <person name="Varga T."/>
            <person name="Krizsan K."/>
            <person name="Foldi C."/>
            <person name="Dima B."/>
            <person name="Sanchez-Garcia M."/>
            <person name="Sanchez-Ramirez S."/>
            <person name="Szollosi G.J."/>
            <person name="Szarkandi J.G."/>
            <person name="Papp V."/>
            <person name="Albert L."/>
            <person name="Andreopoulos W."/>
            <person name="Angelini C."/>
            <person name="Antonin V."/>
            <person name="Barry K.W."/>
            <person name="Bougher N.L."/>
            <person name="Buchanan P."/>
            <person name="Buyck B."/>
            <person name="Bense V."/>
            <person name="Catcheside P."/>
            <person name="Chovatia M."/>
            <person name="Cooper J."/>
            <person name="Damon W."/>
            <person name="Desjardin D."/>
            <person name="Finy P."/>
            <person name="Geml J."/>
            <person name="Haridas S."/>
            <person name="Hughes K."/>
            <person name="Justo A."/>
            <person name="Karasinski D."/>
            <person name="Kautmanova I."/>
            <person name="Kiss B."/>
            <person name="Kocsube S."/>
            <person name="Kotiranta H."/>
            <person name="LaButti K.M."/>
            <person name="Lechner B.E."/>
            <person name="Liimatainen K."/>
            <person name="Lipzen A."/>
            <person name="Lukacs Z."/>
            <person name="Mihaltcheva S."/>
            <person name="Morgado L.N."/>
            <person name="Niskanen T."/>
            <person name="Noordeloos M.E."/>
            <person name="Ohm R.A."/>
            <person name="Ortiz-Santana B."/>
            <person name="Ovrebo C."/>
            <person name="Racz N."/>
            <person name="Riley R."/>
            <person name="Savchenko A."/>
            <person name="Shiryaev A."/>
            <person name="Soop K."/>
            <person name="Spirin V."/>
            <person name="Szebenyi C."/>
            <person name="Tomsovsky M."/>
            <person name="Tulloss R.E."/>
            <person name="Uehling J."/>
            <person name="Grigoriev I.V."/>
            <person name="Vagvolgyi C."/>
            <person name="Papp T."/>
            <person name="Martin F.M."/>
            <person name="Miettinen O."/>
            <person name="Hibbett D.S."/>
            <person name="Nagy L.G."/>
        </authorList>
    </citation>
    <scope>NUCLEOTIDE SEQUENCE [LARGE SCALE GENOMIC DNA]</scope>
    <source>
        <strain evidence="1 2">NL-1719</strain>
    </source>
</reference>